<evidence type="ECO:0000256" key="1">
    <source>
        <dbReference type="SAM" id="SignalP"/>
    </source>
</evidence>
<dbReference type="Proteomes" id="UP000886812">
    <property type="component" value="Unassembled WGS sequence"/>
</dbReference>
<keyword evidence="1" id="KW-0732">Signal</keyword>
<sequence>MTEKLLLVLAVASCAAVPAAFLAASVPESHEETAASRSPRERETVARRLYGKIRVVDIGEDYKVRSVGIGEDLRVRVVDLGANSPGLWEFVDIGEGPR</sequence>
<organism evidence="2 3">
    <name type="scientific">Candidatus Spyradosoma merdigallinarum</name>
    <dbReference type="NCBI Taxonomy" id="2840950"/>
    <lineage>
        <taxon>Bacteria</taxon>
        <taxon>Pseudomonadati</taxon>
        <taxon>Verrucomicrobiota</taxon>
        <taxon>Opitutia</taxon>
        <taxon>Opitutia incertae sedis</taxon>
        <taxon>Candidatus Spyradosoma</taxon>
    </lineage>
</organism>
<reference evidence="2" key="2">
    <citation type="journal article" date="2021" name="PeerJ">
        <title>Extensive microbial diversity within the chicken gut microbiome revealed by metagenomics and culture.</title>
        <authorList>
            <person name="Gilroy R."/>
            <person name="Ravi A."/>
            <person name="Getino M."/>
            <person name="Pursley I."/>
            <person name="Horton D.L."/>
            <person name="Alikhan N.F."/>
            <person name="Baker D."/>
            <person name="Gharbi K."/>
            <person name="Hall N."/>
            <person name="Watson M."/>
            <person name="Adriaenssens E.M."/>
            <person name="Foster-Nyarko E."/>
            <person name="Jarju S."/>
            <person name="Secka A."/>
            <person name="Antonio M."/>
            <person name="Oren A."/>
            <person name="Chaudhuri R.R."/>
            <person name="La Ragione R."/>
            <person name="Hildebrand F."/>
            <person name="Pallen M.J."/>
        </authorList>
    </citation>
    <scope>NUCLEOTIDE SEQUENCE</scope>
    <source>
        <strain evidence="2">10669</strain>
    </source>
</reference>
<name>A0A9D1NJ03_9BACT</name>
<reference evidence="2" key="1">
    <citation type="submission" date="2020-10" db="EMBL/GenBank/DDBJ databases">
        <authorList>
            <person name="Gilroy R."/>
        </authorList>
    </citation>
    <scope>NUCLEOTIDE SEQUENCE</scope>
    <source>
        <strain evidence="2">10669</strain>
    </source>
</reference>
<evidence type="ECO:0000313" key="3">
    <source>
        <dbReference type="Proteomes" id="UP000886812"/>
    </source>
</evidence>
<dbReference type="AlphaFoldDB" id="A0A9D1NJ03"/>
<comment type="caution">
    <text evidence="2">The sequence shown here is derived from an EMBL/GenBank/DDBJ whole genome shotgun (WGS) entry which is preliminary data.</text>
</comment>
<evidence type="ECO:0000313" key="2">
    <source>
        <dbReference type="EMBL" id="HIV03770.1"/>
    </source>
</evidence>
<dbReference type="EMBL" id="DVOG01000035">
    <property type="protein sequence ID" value="HIV03770.1"/>
    <property type="molecule type" value="Genomic_DNA"/>
</dbReference>
<feature type="signal peptide" evidence="1">
    <location>
        <begin position="1"/>
        <end position="23"/>
    </location>
</feature>
<gene>
    <name evidence="2" type="ORF">IAC75_01295</name>
</gene>
<accession>A0A9D1NJ03</accession>
<feature type="chain" id="PRO_5039483304" evidence="1">
    <location>
        <begin position="24"/>
        <end position="98"/>
    </location>
</feature>
<protein>
    <submittedName>
        <fullName evidence="2">Uncharacterized protein</fullName>
    </submittedName>
</protein>
<proteinExistence type="predicted"/>